<dbReference type="PANTHER" id="PTHR12246">
    <property type="entry name" value="PALMITOYLTRANSFERASE ZDHHC16"/>
    <property type="match status" value="1"/>
</dbReference>
<dbReference type="EMBL" id="CAMXCT010006729">
    <property type="protein sequence ID" value="CAI4019042.1"/>
    <property type="molecule type" value="Genomic_DNA"/>
</dbReference>
<feature type="domain" description="Palmitoyltransferase DHHC" evidence="9">
    <location>
        <begin position="108"/>
        <end position="187"/>
    </location>
</feature>
<dbReference type="InterPro" id="IPR001594">
    <property type="entry name" value="Palmitoyltrfase_DHHC"/>
</dbReference>
<protein>
    <recommendedName>
        <fullName evidence="7">Palmitoyltransferase</fullName>
        <ecNumber evidence="7">2.3.1.225</ecNumber>
    </recommendedName>
</protein>
<dbReference type="EMBL" id="CAMXCT020006729">
    <property type="protein sequence ID" value="CAL1172417.1"/>
    <property type="molecule type" value="Genomic_DNA"/>
</dbReference>
<feature type="transmembrane region" description="Helical" evidence="7">
    <location>
        <begin position="55"/>
        <end position="74"/>
    </location>
</feature>
<name>A0A9P1M381_9DINO</name>
<evidence type="ECO:0000259" key="9">
    <source>
        <dbReference type="Pfam" id="PF01529"/>
    </source>
</evidence>
<feature type="transmembrane region" description="Helical" evidence="7">
    <location>
        <begin position="154"/>
        <end position="174"/>
    </location>
</feature>
<feature type="compositionally biased region" description="Polar residues" evidence="8">
    <location>
        <begin position="558"/>
        <end position="569"/>
    </location>
</feature>
<dbReference type="Proteomes" id="UP001152797">
    <property type="component" value="Unassembled WGS sequence"/>
</dbReference>
<evidence type="ECO:0000256" key="5">
    <source>
        <dbReference type="ARBA" id="ARBA00023136"/>
    </source>
</evidence>
<evidence type="ECO:0000313" key="10">
    <source>
        <dbReference type="EMBL" id="CAI4019042.1"/>
    </source>
</evidence>
<evidence type="ECO:0000256" key="8">
    <source>
        <dbReference type="SAM" id="MobiDB-lite"/>
    </source>
</evidence>
<dbReference type="GO" id="GO:0019706">
    <property type="term" value="F:protein-cysteine S-palmitoyltransferase activity"/>
    <property type="evidence" value="ECO:0007669"/>
    <property type="project" value="UniProtKB-EC"/>
</dbReference>
<evidence type="ECO:0000313" key="12">
    <source>
        <dbReference type="Proteomes" id="UP001152797"/>
    </source>
</evidence>
<keyword evidence="12" id="KW-1185">Reference proteome</keyword>
<dbReference type="InterPro" id="IPR039859">
    <property type="entry name" value="PFA4/ZDH16/20/ERF2-like"/>
</dbReference>
<reference evidence="11 12" key="2">
    <citation type="submission" date="2024-05" db="EMBL/GenBank/DDBJ databases">
        <authorList>
            <person name="Chen Y."/>
            <person name="Shah S."/>
            <person name="Dougan E. K."/>
            <person name="Thang M."/>
            <person name="Chan C."/>
        </authorList>
    </citation>
    <scope>NUCLEOTIDE SEQUENCE [LARGE SCALE GENOMIC DNA]</scope>
</reference>
<reference evidence="10" key="1">
    <citation type="submission" date="2022-10" db="EMBL/GenBank/DDBJ databases">
        <authorList>
            <person name="Chen Y."/>
            <person name="Dougan E. K."/>
            <person name="Chan C."/>
            <person name="Rhodes N."/>
            <person name="Thang M."/>
        </authorList>
    </citation>
    <scope>NUCLEOTIDE SEQUENCE</scope>
</reference>
<comment type="domain">
    <text evidence="7">The DHHC domain is required for palmitoyltransferase activity.</text>
</comment>
<keyword evidence="3 7" id="KW-0812">Transmembrane</keyword>
<proteinExistence type="inferred from homology"/>
<dbReference type="Pfam" id="PF01529">
    <property type="entry name" value="DHHC"/>
    <property type="match status" value="1"/>
</dbReference>
<dbReference type="PROSITE" id="PS50216">
    <property type="entry name" value="DHHC"/>
    <property type="match status" value="1"/>
</dbReference>
<dbReference type="GO" id="GO:0016020">
    <property type="term" value="C:membrane"/>
    <property type="evidence" value="ECO:0007669"/>
    <property type="project" value="UniProtKB-SubCell"/>
</dbReference>
<dbReference type="EMBL" id="CAMXCT030006729">
    <property type="protein sequence ID" value="CAL4806354.1"/>
    <property type="molecule type" value="Genomic_DNA"/>
</dbReference>
<dbReference type="EC" id="2.3.1.225" evidence="7"/>
<evidence type="ECO:0000313" key="11">
    <source>
        <dbReference type="EMBL" id="CAL4806354.1"/>
    </source>
</evidence>
<evidence type="ECO:0000256" key="3">
    <source>
        <dbReference type="ARBA" id="ARBA00022692"/>
    </source>
</evidence>
<keyword evidence="5 7" id="KW-0472">Membrane</keyword>
<comment type="subcellular location">
    <subcellularLocation>
        <location evidence="1">Membrane</location>
        <topology evidence="1">Multi-pass membrane protein</topology>
    </subcellularLocation>
</comment>
<evidence type="ECO:0000256" key="6">
    <source>
        <dbReference type="ARBA" id="ARBA00023315"/>
    </source>
</evidence>
<keyword evidence="2 7" id="KW-0808">Transferase</keyword>
<feature type="region of interest" description="Disordered" evidence="8">
    <location>
        <begin position="609"/>
        <end position="640"/>
    </location>
</feature>
<comment type="catalytic activity">
    <reaction evidence="7">
        <text>L-cysteinyl-[protein] + hexadecanoyl-CoA = S-hexadecanoyl-L-cysteinyl-[protein] + CoA</text>
        <dbReference type="Rhea" id="RHEA:36683"/>
        <dbReference type="Rhea" id="RHEA-COMP:10131"/>
        <dbReference type="Rhea" id="RHEA-COMP:11032"/>
        <dbReference type="ChEBI" id="CHEBI:29950"/>
        <dbReference type="ChEBI" id="CHEBI:57287"/>
        <dbReference type="ChEBI" id="CHEBI:57379"/>
        <dbReference type="ChEBI" id="CHEBI:74151"/>
        <dbReference type="EC" id="2.3.1.225"/>
    </reaction>
</comment>
<feature type="transmembrane region" description="Helical" evidence="7">
    <location>
        <begin position="21"/>
        <end position="43"/>
    </location>
</feature>
<evidence type="ECO:0000256" key="2">
    <source>
        <dbReference type="ARBA" id="ARBA00022679"/>
    </source>
</evidence>
<keyword evidence="6 7" id="KW-0012">Acyltransferase</keyword>
<comment type="similarity">
    <text evidence="7">Belongs to the DHHC palmitoyltransferase family.</text>
</comment>
<sequence length="640" mass="72284">MVSEESWSYVPQMVSLLTKSLAIILFLYGGYGYNAIFLSRILIAAGRDHLVTPYAIMFNTFYILGLLSYIAGCFTDPGGIPDRWTSFVKKYDRYLPVANPRQEWQPGKATYCKKCDIIRPERAHHCHFCRKCVLRMDHHCPWMNNCVGVFNHKYFALLGIYAGLASLIALVTTLPDMLQCVSSVVSMDSQVTLSPSFSRHTGYISAGGKVLDATMTVEQAKQKCSELLGKAGQDWGLLAWPGWEVLIDRAKSSLLHCECPWGGELLKIRVDAHVENVLENPSHLLVRPEVRALYGNGSVSKFEDLQMLIHQAPGEAFIEQLHSWGLGSFCSSFLEASDETCSEEWFSTRKSSWQRLSRDFPEEGDSSLCVQGDSLGLLLCRPKGGSRYEINGIFHVTEEQFKQWDSIYLRLLFESASRTARWFVNRPGISDLRSIDRSFYTTLSVQSCRRGLPLLPCPSGEVEDEVVTIADGQPLGLDRWLRFDAERYGSERFYLSQYIKLFLANLNVHSNFPTYNSLDGNQLVSFQCVVRRDEWNAVKDAFHKAFLMQKKAYRRANGGNSAPTLSENVQPRPLRQRGERREGGTASLRLPEEPTQHKVVVRRTFLDVDDPSSPEAFGVTERSSRRSKTTSILQVRASGA</sequence>
<evidence type="ECO:0000256" key="4">
    <source>
        <dbReference type="ARBA" id="ARBA00022989"/>
    </source>
</evidence>
<gene>
    <name evidence="10" type="ORF">C1SCF055_LOCUS43566</name>
</gene>
<dbReference type="AlphaFoldDB" id="A0A9P1M381"/>
<organism evidence="10">
    <name type="scientific">Cladocopium goreaui</name>
    <dbReference type="NCBI Taxonomy" id="2562237"/>
    <lineage>
        <taxon>Eukaryota</taxon>
        <taxon>Sar</taxon>
        <taxon>Alveolata</taxon>
        <taxon>Dinophyceae</taxon>
        <taxon>Suessiales</taxon>
        <taxon>Symbiodiniaceae</taxon>
        <taxon>Cladocopium</taxon>
    </lineage>
</organism>
<keyword evidence="4 7" id="KW-1133">Transmembrane helix</keyword>
<feature type="region of interest" description="Disordered" evidence="8">
    <location>
        <begin position="557"/>
        <end position="594"/>
    </location>
</feature>
<accession>A0A9P1M381</accession>
<dbReference type="OrthoDB" id="9909019at2759"/>
<evidence type="ECO:0000256" key="7">
    <source>
        <dbReference type="RuleBase" id="RU079119"/>
    </source>
</evidence>
<comment type="caution">
    <text evidence="10">The sequence shown here is derived from an EMBL/GenBank/DDBJ whole genome shotgun (WGS) entry which is preliminary data.</text>
</comment>
<evidence type="ECO:0000256" key="1">
    <source>
        <dbReference type="ARBA" id="ARBA00004141"/>
    </source>
</evidence>